<evidence type="ECO:0000313" key="7">
    <source>
        <dbReference type="Proteomes" id="UP000492821"/>
    </source>
</evidence>
<keyword evidence="5 6" id="KW-0472">Membrane</keyword>
<feature type="transmembrane region" description="Helical" evidence="6">
    <location>
        <begin position="305"/>
        <end position="324"/>
    </location>
</feature>
<dbReference type="WBParaSite" id="Pan_g9347.t1">
    <property type="protein sequence ID" value="Pan_g9347.t1"/>
    <property type="gene ID" value="Pan_g9347"/>
</dbReference>
<dbReference type="InterPro" id="IPR000609">
    <property type="entry name" value="7TM_GPCR_serpentine_rcpt_Srg"/>
</dbReference>
<feature type="transmembrane region" description="Helical" evidence="6">
    <location>
        <begin position="66"/>
        <end position="83"/>
    </location>
</feature>
<feature type="transmembrane region" description="Helical" evidence="6">
    <location>
        <begin position="217"/>
        <end position="234"/>
    </location>
</feature>
<protein>
    <recommendedName>
        <fullName evidence="6">Serpentine receptor class gamma</fullName>
    </recommendedName>
</protein>
<reference evidence="8" key="2">
    <citation type="submission" date="2020-10" db="UniProtKB">
        <authorList>
            <consortium name="WormBaseParasite"/>
        </authorList>
    </citation>
    <scope>IDENTIFICATION</scope>
</reference>
<dbReference type="GO" id="GO:0007606">
    <property type="term" value="P:sensory perception of chemical stimulus"/>
    <property type="evidence" value="ECO:0007669"/>
    <property type="project" value="UniProtKB-UniRule"/>
</dbReference>
<accession>A0A7E4WAG0</accession>
<keyword evidence="3 6" id="KW-0812">Transmembrane</keyword>
<comment type="similarity">
    <text evidence="2 6">Belongs to the nematode receptor-like protein srg family.</text>
</comment>
<keyword evidence="7" id="KW-1185">Reference proteome</keyword>
<comment type="subcellular location">
    <subcellularLocation>
        <location evidence="1">Membrane</location>
        <topology evidence="1">Multi-pass membrane protein</topology>
    </subcellularLocation>
</comment>
<reference evidence="7" key="1">
    <citation type="journal article" date="2013" name="Genetics">
        <title>The draft genome and transcriptome of Panagrellus redivivus are shaped by the harsh demands of a free-living lifestyle.</title>
        <authorList>
            <person name="Srinivasan J."/>
            <person name="Dillman A.R."/>
            <person name="Macchietto M.G."/>
            <person name="Heikkinen L."/>
            <person name="Lakso M."/>
            <person name="Fracchia K.M."/>
            <person name="Antoshechkin I."/>
            <person name="Mortazavi A."/>
            <person name="Wong G."/>
            <person name="Sternberg P.W."/>
        </authorList>
    </citation>
    <scope>NUCLEOTIDE SEQUENCE [LARGE SCALE GENOMIC DNA]</scope>
    <source>
        <strain evidence="7">MT8872</strain>
    </source>
</reference>
<dbReference type="Proteomes" id="UP000492821">
    <property type="component" value="Unassembled WGS sequence"/>
</dbReference>
<sequence>MLANRFISYGFFVEFYLDNQWIAAAGFTLSNVLGYGQFVGQTLISVNRFTVFWIPAKHKEIWQRKWYLIILIGLPLLVIPTRLPNVGKIVFSKSGAAATYADENMEKRNLYMTSAVYFVNGTITAVLSVFTVFKYWRLRVGNVIPIPQIESLFGNRFISYGFFTEFYLDNQWLAAARFTLSNVFGYGQFVGQTLISINRFTVFWFPAKHKRIWTRKWYLIVLIGLPLLVIPTRLPNVGKIVFSKSGAAATYADEVMETRALYMTSTVYFVNGTITAILSVLTIFKYWRLRVGNVMPIPQIQARMLAFSIVIYSIQMLRVVYVVIRNIFLPYPSINAFLMYLLPFISDLHAWVCSISLVCMSQASRKAYIDFYFGNVSLRAPKILFLSSLTPPAPHVS</sequence>
<feature type="transmembrane region" description="Helical" evidence="6">
    <location>
        <begin position="260"/>
        <end position="284"/>
    </location>
</feature>
<proteinExistence type="inferred from homology"/>
<dbReference type="GO" id="GO:0016020">
    <property type="term" value="C:membrane"/>
    <property type="evidence" value="ECO:0007669"/>
    <property type="project" value="UniProtKB-SubCell"/>
</dbReference>
<feature type="transmembrane region" description="Helical" evidence="6">
    <location>
        <begin position="115"/>
        <end position="136"/>
    </location>
</feature>
<evidence type="ECO:0000256" key="1">
    <source>
        <dbReference type="ARBA" id="ARBA00004141"/>
    </source>
</evidence>
<keyword evidence="4 6" id="KW-1133">Transmembrane helix</keyword>
<evidence type="ECO:0000256" key="4">
    <source>
        <dbReference type="ARBA" id="ARBA00022989"/>
    </source>
</evidence>
<organism evidence="7 8">
    <name type="scientific">Panagrellus redivivus</name>
    <name type="common">Microworm</name>
    <dbReference type="NCBI Taxonomy" id="6233"/>
    <lineage>
        <taxon>Eukaryota</taxon>
        <taxon>Metazoa</taxon>
        <taxon>Ecdysozoa</taxon>
        <taxon>Nematoda</taxon>
        <taxon>Chromadorea</taxon>
        <taxon>Rhabditida</taxon>
        <taxon>Tylenchina</taxon>
        <taxon>Panagrolaimomorpha</taxon>
        <taxon>Panagrolaimoidea</taxon>
        <taxon>Panagrolaimidae</taxon>
        <taxon>Panagrellus</taxon>
    </lineage>
</organism>
<evidence type="ECO:0000313" key="8">
    <source>
        <dbReference type="WBParaSite" id="Pan_g9347.t1"/>
    </source>
</evidence>
<name>A0A7E4WAG0_PANRE</name>
<dbReference type="AlphaFoldDB" id="A0A7E4WAG0"/>
<evidence type="ECO:0000256" key="3">
    <source>
        <dbReference type="ARBA" id="ARBA00022692"/>
    </source>
</evidence>
<dbReference type="PANTHER" id="PTHR31552:SF8">
    <property type="entry name" value="SERPENTINE RECEPTOR CLASS GAMMA"/>
    <property type="match status" value="1"/>
</dbReference>
<dbReference type="Pfam" id="PF02118">
    <property type="entry name" value="Srg"/>
    <property type="match status" value="2"/>
</dbReference>
<feature type="transmembrane region" description="Helical" evidence="6">
    <location>
        <begin position="336"/>
        <end position="359"/>
    </location>
</feature>
<evidence type="ECO:0000256" key="2">
    <source>
        <dbReference type="ARBA" id="ARBA00005692"/>
    </source>
</evidence>
<dbReference type="GO" id="GO:0004888">
    <property type="term" value="F:transmembrane signaling receptor activity"/>
    <property type="evidence" value="ECO:0007669"/>
    <property type="project" value="InterPro"/>
</dbReference>
<evidence type="ECO:0000256" key="6">
    <source>
        <dbReference type="RuleBase" id="RU280813"/>
    </source>
</evidence>
<comment type="caution">
    <text evidence="6">Lacks conserved residue(s) required for the propagation of feature annotation.</text>
</comment>
<evidence type="ECO:0000256" key="5">
    <source>
        <dbReference type="ARBA" id="ARBA00023136"/>
    </source>
</evidence>
<dbReference type="PANTHER" id="PTHR31552">
    <property type="entry name" value="SERPENTINE RECEPTOR CLASS GAMMA"/>
    <property type="match status" value="1"/>
</dbReference>